<keyword evidence="3 6" id="KW-0812">Transmembrane</keyword>
<dbReference type="OrthoDB" id="440424at2759"/>
<comment type="subcellular location">
    <subcellularLocation>
        <location evidence="1">Membrane</location>
        <topology evidence="1">Multi-pass membrane protein</topology>
    </subcellularLocation>
</comment>
<dbReference type="PANTHER" id="PTHR16932">
    <property type="entry name" value="INTERFERON ALPHA-INDUCIBLE PROTEIN 27"/>
    <property type="match status" value="1"/>
</dbReference>
<protein>
    <submittedName>
        <fullName evidence="7">Uncharacterized protein</fullName>
    </submittedName>
</protein>
<dbReference type="Gene3D" id="6.10.110.10">
    <property type="match status" value="1"/>
</dbReference>
<dbReference type="PANTHER" id="PTHR16932:SF18">
    <property type="entry name" value="INTERFERON, ALPHA-INDUCIBLE PROTEIN 27-LIKE 2"/>
    <property type="match status" value="1"/>
</dbReference>
<evidence type="ECO:0000256" key="5">
    <source>
        <dbReference type="ARBA" id="ARBA00023136"/>
    </source>
</evidence>
<proteinExistence type="inferred from homology"/>
<accession>A0A6A7AAJ2</accession>
<evidence type="ECO:0000256" key="6">
    <source>
        <dbReference type="SAM" id="Phobius"/>
    </source>
</evidence>
<evidence type="ECO:0000313" key="7">
    <source>
        <dbReference type="EMBL" id="KAF2829874.1"/>
    </source>
</evidence>
<comment type="similarity">
    <text evidence="2">Belongs to the IFI6/IFI27 family.</text>
</comment>
<gene>
    <name evidence="7" type="ORF">CC86DRAFT_176537</name>
</gene>
<dbReference type="Pfam" id="PF06140">
    <property type="entry name" value="Ifi-6-16"/>
    <property type="match status" value="1"/>
</dbReference>
<sequence>MGAKISTLIAKASDAIANTFRQFAPPIVRYVVQHPIRTTGHVLSGMLLLVPGIITAPLLAMAGFASRGIAAGSLAAAIQSGMGAAIPAGGTFAVLQSAAMGGYGAAAVANVAARVVVGAEGVGAVVRAVRR</sequence>
<dbReference type="InterPro" id="IPR009311">
    <property type="entry name" value="IFI6/IFI27-like"/>
</dbReference>
<evidence type="ECO:0000256" key="1">
    <source>
        <dbReference type="ARBA" id="ARBA00004141"/>
    </source>
</evidence>
<keyword evidence="5 6" id="KW-0472">Membrane</keyword>
<dbReference type="InterPro" id="IPR038213">
    <property type="entry name" value="IFI6/IFI27-like_sf"/>
</dbReference>
<name>A0A6A7AAJ2_9PLEO</name>
<evidence type="ECO:0000256" key="2">
    <source>
        <dbReference type="ARBA" id="ARBA00007262"/>
    </source>
</evidence>
<keyword evidence="8" id="KW-1185">Reference proteome</keyword>
<evidence type="ECO:0000256" key="4">
    <source>
        <dbReference type="ARBA" id="ARBA00022989"/>
    </source>
</evidence>
<dbReference type="AlphaFoldDB" id="A0A6A7AAJ2"/>
<evidence type="ECO:0000313" key="8">
    <source>
        <dbReference type="Proteomes" id="UP000799424"/>
    </source>
</evidence>
<feature type="transmembrane region" description="Helical" evidence="6">
    <location>
        <begin position="42"/>
        <end position="64"/>
    </location>
</feature>
<reference evidence="7" key="1">
    <citation type="journal article" date="2020" name="Stud. Mycol.">
        <title>101 Dothideomycetes genomes: a test case for predicting lifestyles and emergence of pathogens.</title>
        <authorList>
            <person name="Haridas S."/>
            <person name="Albert R."/>
            <person name="Binder M."/>
            <person name="Bloem J."/>
            <person name="Labutti K."/>
            <person name="Salamov A."/>
            <person name="Andreopoulos B."/>
            <person name="Baker S."/>
            <person name="Barry K."/>
            <person name="Bills G."/>
            <person name="Bluhm B."/>
            <person name="Cannon C."/>
            <person name="Castanera R."/>
            <person name="Culley D."/>
            <person name="Daum C."/>
            <person name="Ezra D."/>
            <person name="Gonzalez J."/>
            <person name="Henrissat B."/>
            <person name="Kuo A."/>
            <person name="Liang C."/>
            <person name="Lipzen A."/>
            <person name="Lutzoni F."/>
            <person name="Magnuson J."/>
            <person name="Mondo S."/>
            <person name="Nolan M."/>
            <person name="Ohm R."/>
            <person name="Pangilinan J."/>
            <person name="Park H.-J."/>
            <person name="Ramirez L."/>
            <person name="Alfaro M."/>
            <person name="Sun H."/>
            <person name="Tritt A."/>
            <person name="Yoshinaga Y."/>
            <person name="Zwiers L.-H."/>
            <person name="Turgeon B."/>
            <person name="Goodwin S."/>
            <person name="Spatafora J."/>
            <person name="Crous P."/>
            <person name="Grigoriev I."/>
        </authorList>
    </citation>
    <scope>NUCLEOTIDE SEQUENCE</scope>
    <source>
        <strain evidence="7">CBS 113818</strain>
    </source>
</reference>
<organism evidence="7 8">
    <name type="scientific">Ophiobolus disseminans</name>
    <dbReference type="NCBI Taxonomy" id="1469910"/>
    <lineage>
        <taxon>Eukaryota</taxon>
        <taxon>Fungi</taxon>
        <taxon>Dikarya</taxon>
        <taxon>Ascomycota</taxon>
        <taxon>Pezizomycotina</taxon>
        <taxon>Dothideomycetes</taxon>
        <taxon>Pleosporomycetidae</taxon>
        <taxon>Pleosporales</taxon>
        <taxon>Pleosporineae</taxon>
        <taxon>Phaeosphaeriaceae</taxon>
        <taxon>Ophiobolus</taxon>
    </lineage>
</organism>
<dbReference type="Proteomes" id="UP000799424">
    <property type="component" value="Unassembled WGS sequence"/>
</dbReference>
<keyword evidence="4 6" id="KW-1133">Transmembrane helix</keyword>
<evidence type="ECO:0000256" key="3">
    <source>
        <dbReference type="ARBA" id="ARBA00022692"/>
    </source>
</evidence>
<dbReference type="GO" id="GO:0016020">
    <property type="term" value="C:membrane"/>
    <property type="evidence" value="ECO:0007669"/>
    <property type="project" value="UniProtKB-SubCell"/>
</dbReference>
<dbReference type="EMBL" id="MU006220">
    <property type="protein sequence ID" value="KAF2829874.1"/>
    <property type="molecule type" value="Genomic_DNA"/>
</dbReference>